<dbReference type="PANTHER" id="PTHR31637">
    <property type="entry name" value="2,3-BISPHOSPHOGLYCERATE-INDEPENDENT PHOSPHOGLYCERATE MUTASE"/>
    <property type="match status" value="1"/>
</dbReference>
<dbReference type="Pfam" id="PF06415">
    <property type="entry name" value="iPGM_N"/>
    <property type="match status" value="1"/>
</dbReference>
<evidence type="ECO:0000313" key="17">
    <source>
        <dbReference type="Proteomes" id="UP000595224"/>
    </source>
</evidence>
<evidence type="ECO:0000259" key="15">
    <source>
        <dbReference type="Pfam" id="PF06415"/>
    </source>
</evidence>
<dbReference type="InterPro" id="IPR017850">
    <property type="entry name" value="Alkaline_phosphatase_core_sf"/>
</dbReference>
<dbReference type="GO" id="GO:0006007">
    <property type="term" value="P:glucose catabolic process"/>
    <property type="evidence" value="ECO:0007669"/>
    <property type="project" value="InterPro"/>
</dbReference>
<evidence type="ECO:0000259" key="14">
    <source>
        <dbReference type="Pfam" id="PF01676"/>
    </source>
</evidence>
<organism evidence="16 17">
    <name type="scientific">Treponema peruense</name>
    <dbReference type="NCBI Taxonomy" id="2787628"/>
    <lineage>
        <taxon>Bacteria</taxon>
        <taxon>Pseudomonadati</taxon>
        <taxon>Spirochaetota</taxon>
        <taxon>Spirochaetia</taxon>
        <taxon>Spirochaetales</taxon>
        <taxon>Treponemataceae</taxon>
        <taxon>Treponema</taxon>
    </lineage>
</organism>
<evidence type="ECO:0000256" key="8">
    <source>
        <dbReference type="ARBA" id="ARBA00023211"/>
    </source>
</evidence>
<proteinExistence type="inferred from homology"/>
<evidence type="ECO:0000256" key="3">
    <source>
        <dbReference type="ARBA" id="ARBA00002315"/>
    </source>
</evidence>
<accession>A0A7T3RCF8</accession>
<comment type="catalytic activity">
    <reaction evidence="1">
        <text>(2R)-2-phosphoglycerate = (2R)-3-phosphoglycerate</text>
        <dbReference type="Rhea" id="RHEA:15901"/>
        <dbReference type="ChEBI" id="CHEBI:58272"/>
        <dbReference type="ChEBI" id="CHEBI:58289"/>
        <dbReference type="EC" id="5.4.2.12"/>
    </reaction>
</comment>
<keyword evidence="6 13" id="KW-0479">Metal-binding</keyword>
<feature type="domain" description="Metalloenzyme" evidence="14">
    <location>
        <begin position="25"/>
        <end position="546"/>
    </location>
</feature>
<gene>
    <name evidence="16" type="ORF">IWA51_09365</name>
</gene>
<feature type="domain" description="BPG-independent PGAM N-terminal" evidence="15">
    <location>
        <begin position="103"/>
        <end position="326"/>
    </location>
</feature>
<evidence type="ECO:0000256" key="12">
    <source>
        <dbReference type="PIRSR" id="PIRSR001492-2"/>
    </source>
</evidence>
<dbReference type="UniPathway" id="UPA00109">
    <property type="reaction ID" value="UER00186"/>
</dbReference>
<feature type="binding site" evidence="13">
    <location>
        <position position="474"/>
    </location>
    <ligand>
        <name>Mn(2+)</name>
        <dbReference type="ChEBI" id="CHEBI:29035"/>
        <label>2</label>
    </ligand>
</feature>
<dbReference type="Proteomes" id="UP000595224">
    <property type="component" value="Chromosome"/>
</dbReference>
<keyword evidence="7" id="KW-0324">Glycolysis</keyword>
<dbReference type="InterPro" id="IPR036646">
    <property type="entry name" value="PGAM_B_sf"/>
</dbReference>
<evidence type="ECO:0000313" key="16">
    <source>
        <dbReference type="EMBL" id="QQA00471.1"/>
    </source>
</evidence>
<dbReference type="AlphaFoldDB" id="A0A7T3RCF8"/>
<dbReference type="GO" id="GO:0004619">
    <property type="term" value="F:phosphoglycerate mutase activity"/>
    <property type="evidence" value="ECO:0007669"/>
    <property type="project" value="UniProtKB-UniRule"/>
</dbReference>
<dbReference type="EMBL" id="CP064936">
    <property type="protein sequence ID" value="QQA00471.1"/>
    <property type="molecule type" value="Genomic_DNA"/>
</dbReference>
<evidence type="ECO:0000256" key="11">
    <source>
        <dbReference type="PIRSR" id="PIRSR001492-1"/>
    </source>
</evidence>
<feature type="binding site" evidence="13">
    <location>
        <position position="32"/>
    </location>
    <ligand>
        <name>Mn(2+)</name>
        <dbReference type="ChEBI" id="CHEBI:29035"/>
        <label>2</label>
    </ligand>
</feature>
<name>A0A7T3RCF8_9SPIR</name>
<dbReference type="GO" id="GO:0006096">
    <property type="term" value="P:glycolytic process"/>
    <property type="evidence" value="ECO:0007669"/>
    <property type="project" value="UniProtKB-UniRule"/>
</dbReference>
<evidence type="ECO:0000256" key="4">
    <source>
        <dbReference type="ARBA" id="ARBA00004798"/>
    </source>
</evidence>
<dbReference type="InterPro" id="IPR005995">
    <property type="entry name" value="Pgm_bpd_ind"/>
</dbReference>
<feature type="binding site" evidence="12">
    <location>
        <position position="215"/>
    </location>
    <ligand>
        <name>substrate</name>
    </ligand>
</feature>
<protein>
    <recommendedName>
        <fullName evidence="10">2,3-bisphosphoglycerate-independent phosphoglycerate mutase</fullName>
        <ecNumber evidence="10">5.4.2.12</ecNumber>
    </recommendedName>
</protein>
<feature type="binding site" evidence="13">
    <location>
        <position position="475"/>
    </location>
    <ligand>
        <name>Mn(2+)</name>
        <dbReference type="ChEBI" id="CHEBI:29035"/>
        <label>2</label>
    </ligand>
</feature>
<feature type="active site" description="Phosphoserine intermediate" evidence="11">
    <location>
        <position position="83"/>
    </location>
</feature>
<comment type="similarity">
    <text evidence="5">Belongs to the BPG-independent phosphoglycerate mutase family.</text>
</comment>
<dbReference type="PIRSF" id="PIRSF001492">
    <property type="entry name" value="IPGAM"/>
    <property type="match status" value="1"/>
</dbReference>
<dbReference type="FunFam" id="3.40.1450.10:FF:000002">
    <property type="entry name" value="2,3-bisphosphoglycerate-independent phosphoglycerate mutase"/>
    <property type="match status" value="1"/>
</dbReference>
<dbReference type="RefSeq" id="WP_198442213.1">
    <property type="nucleotide sequence ID" value="NZ_CBCSHE010000009.1"/>
</dbReference>
<dbReference type="InterPro" id="IPR006124">
    <property type="entry name" value="Metalloenzyme"/>
</dbReference>
<dbReference type="Pfam" id="PF01676">
    <property type="entry name" value="Metalloenzyme"/>
    <property type="match status" value="1"/>
</dbReference>
<feature type="binding site" evidence="12">
    <location>
        <position position="208"/>
    </location>
    <ligand>
        <name>substrate</name>
    </ligand>
</feature>
<comment type="cofactor">
    <cofactor evidence="2">
        <name>Mn(2+)</name>
        <dbReference type="ChEBI" id="CHEBI:29035"/>
    </cofactor>
</comment>
<dbReference type="GO" id="GO:0030145">
    <property type="term" value="F:manganese ion binding"/>
    <property type="evidence" value="ECO:0007669"/>
    <property type="project" value="InterPro"/>
</dbReference>
<keyword evidence="9 16" id="KW-0413">Isomerase</keyword>
<reference evidence="16 17" key="1">
    <citation type="submission" date="2020-11" db="EMBL/GenBank/DDBJ databases">
        <title>Treponema Peruensis nv. sp., first commensal Treponema isolated from human feces.</title>
        <authorList>
            <person name="Belkhou C."/>
            <person name="Raes J."/>
        </authorList>
    </citation>
    <scope>NUCLEOTIDE SEQUENCE [LARGE SCALE GENOMIC DNA]</scope>
    <source>
        <strain evidence="16 17">RCC2812</strain>
    </source>
</reference>
<evidence type="ECO:0000256" key="6">
    <source>
        <dbReference type="ARBA" id="ARBA00022723"/>
    </source>
</evidence>
<dbReference type="KEGG" id="tper:IWA51_09365"/>
<feature type="binding site" evidence="13">
    <location>
        <position position="433"/>
    </location>
    <ligand>
        <name>Mn(2+)</name>
        <dbReference type="ChEBI" id="CHEBI:29035"/>
        <label>1</label>
    </ligand>
</feature>
<keyword evidence="17" id="KW-1185">Reference proteome</keyword>
<feature type="binding site" evidence="12">
    <location>
        <position position="144"/>
    </location>
    <ligand>
        <name>substrate</name>
    </ligand>
</feature>
<evidence type="ECO:0000256" key="1">
    <source>
        <dbReference type="ARBA" id="ARBA00000370"/>
    </source>
</evidence>
<evidence type="ECO:0000256" key="13">
    <source>
        <dbReference type="PIRSR" id="PIRSR001492-3"/>
    </source>
</evidence>
<evidence type="ECO:0000256" key="5">
    <source>
        <dbReference type="ARBA" id="ARBA00008819"/>
    </source>
</evidence>
<sequence length="560" mass="61862">MSETVKPDTMHALQKNPNWKGRRGPVVLVIMDGVGYGKYEEGDAVKASRMKYLDWLTANAPHTRLKAHGTAVGLPSDADMGNSEVGHNAMGCGRVFAQGAKLVSNAITSGSMFKADTWKKLVSNVNTKNTTLHFIGLVSDGNVHSHIDHLKAMITEANKEGVKSVRVHALLDGRDVDPTSALTYITPLEEFLASFKDCDYRIASGGGRMYLTMDRYNADWSMVERGWKAHVLGEGRAFASATEAIETYRKEVPGILDQDMHEFIISKDGKPVGTINDGDSVIYFNFRGDRALEMTAAFETPADAEFSHFDRKRVPAVEYAGMMEYDGDLHIPAQYLVSPPSIDRTMGEYLTKSGVSLMAISETQKYGHVTYFFNGNKLGKFDEKLEDYIEIKSDVVPFEQRPWMKCAEITDKVVEAIKSGKYDHIRLNFPNGDMVGHTGVFNAVVCSMEGMDLQLGRIRDAIKEAGGIMCVTADHGNSDDMFEHAKDGSVKKNADGEPKAKTSHSLNPVPGIIYDPEYKGEYDNTKLNEGLGISSWPATIMELMGFVPPTDYDKSMINLK</sequence>
<feature type="binding site" evidence="13">
    <location>
        <position position="504"/>
    </location>
    <ligand>
        <name>Mn(2+)</name>
        <dbReference type="ChEBI" id="CHEBI:29035"/>
        <label>1</label>
    </ligand>
</feature>
<dbReference type="Gene3D" id="3.40.720.10">
    <property type="entry name" value="Alkaline Phosphatase, subunit A"/>
    <property type="match status" value="1"/>
</dbReference>
<comment type="function">
    <text evidence="3">Catalyzes the interconversion of 2-phosphoglycerate and 3-phosphoglycerate.</text>
</comment>
<comment type="pathway">
    <text evidence="4">Carbohydrate degradation; glycolysis; pyruvate from D-glyceraldehyde 3-phosphate: step 3/5.</text>
</comment>
<feature type="binding site" evidence="13">
    <location>
        <position position="437"/>
    </location>
    <ligand>
        <name>Mn(2+)</name>
        <dbReference type="ChEBI" id="CHEBI:29035"/>
        <label>1</label>
    </ligand>
</feature>
<dbReference type="SUPFAM" id="SSF64158">
    <property type="entry name" value="2,3-Bisphosphoglycerate-independent phosphoglycerate mutase, substrate-binding domain"/>
    <property type="match status" value="1"/>
</dbReference>
<feature type="binding site" evidence="12">
    <location>
        <position position="365"/>
    </location>
    <ligand>
        <name>substrate</name>
    </ligand>
</feature>
<dbReference type="SUPFAM" id="SSF53649">
    <property type="entry name" value="Alkaline phosphatase-like"/>
    <property type="match status" value="1"/>
</dbReference>
<evidence type="ECO:0000256" key="9">
    <source>
        <dbReference type="ARBA" id="ARBA00023235"/>
    </source>
</evidence>
<evidence type="ECO:0000256" key="10">
    <source>
        <dbReference type="NCBIfam" id="TIGR01307"/>
    </source>
</evidence>
<feature type="binding site" evidence="12">
    <location>
        <begin position="287"/>
        <end position="290"/>
    </location>
    <ligand>
        <name>substrate</name>
    </ligand>
</feature>
<dbReference type="GO" id="GO:0005737">
    <property type="term" value="C:cytoplasm"/>
    <property type="evidence" value="ECO:0007669"/>
    <property type="project" value="InterPro"/>
</dbReference>
<feature type="binding site" evidence="13">
    <location>
        <position position="83"/>
    </location>
    <ligand>
        <name>Mn(2+)</name>
        <dbReference type="ChEBI" id="CHEBI:29035"/>
        <label>2</label>
    </ligand>
</feature>
<evidence type="ECO:0000256" key="2">
    <source>
        <dbReference type="ARBA" id="ARBA00001936"/>
    </source>
</evidence>
<dbReference type="EC" id="5.4.2.12" evidence="10"/>
<dbReference type="InterPro" id="IPR011258">
    <property type="entry name" value="BPG-indep_PGM_N"/>
</dbReference>
<dbReference type="PANTHER" id="PTHR31637:SF0">
    <property type="entry name" value="2,3-BISPHOSPHOGLYCERATE-INDEPENDENT PHOSPHOGLYCERATE MUTASE"/>
    <property type="match status" value="1"/>
</dbReference>
<evidence type="ECO:0000256" key="7">
    <source>
        <dbReference type="ARBA" id="ARBA00023152"/>
    </source>
</evidence>
<keyword evidence="8 13" id="KW-0464">Manganese</keyword>
<feature type="binding site" evidence="12">
    <location>
        <begin position="174"/>
        <end position="175"/>
    </location>
    <ligand>
        <name>substrate</name>
    </ligand>
</feature>
<dbReference type="NCBIfam" id="TIGR01307">
    <property type="entry name" value="pgm_bpd_ind"/>
    <property type="match status" value="1"/>
</dbReference>
<dbReference type="Gene3D" id="3.40.1450.10">
    <property type="entry name" value="BPG-independent phosphoglycerate mutase, domain B"/>
    <property type="match status" value="1"/>
</dbReference>
<dbReference type="CDD" id="cd16010">
    <property type="entry name" value="iPGM"/>
    <property type="match status" value="1"/>
</dbReference>